<evidence type="ECO:0008006" key="4">
    <source>
        <dbReference type="Google" id="ProtNLM"/>
    </source>
</evidence>
<organism evidence="2 3">
    <name type="scientific">Dermacoccus abyssi</name>
    <dbReference type="NCBI Taxonomy" id="322596"/>
    <lineage>
        <taxon>Bacteria</taxon>
        <taxon>Bacillati</taxon>
        <taxon>Actinomycetota</taxon>
        <taxon>Actinomycetes</taxon>
        <taxon>Micrococcales</taxon>
        <taxon>Dermacoccaceae</taxon>
        <taxon>Dermacoccus</taxon>
    </lineage>
</organism>
<dbReference type="InterPro" id="IPR015943">
    <property type="entry name" value="WD40/YVTN_repeat-like_dom_sf"/>
</dbReference>
<dbReference type="InterPro" id="IPR011047">
    <property type="entry name" value="Quinoprotein_ADH-like_sf"/>
</dbReference>
<name>A0A417Z121_9MICO</name>
<dbReference type="Gene3D" id="2.130.10.10">
    <property type="entry name" value="YVTN repeat-like/Quinoprotein amine dehydrogenase"/>
    <property type="match status" value="1"/>
</dbReference>
<dbReference type="EMBL" id="QWLM01000024">
    <property type="protein sequence ID" value="RHW43761.1"/>
    <property type="molecule type" value="Genomic_DNA"/>
</dbReference>
<reference evidence="2 3" key="1">
    <citation type="submission" date="2018-08" db="EMBL/GenBank/DDBJ databases">
        <title>Whole genome sequence analysis of Dermacoccus abyssi bacteria isolated from Deep Mariana trench Micromonospora spp reveals genes involved in the environmental adaptation and production of secondary metabolites.</title>
        <authorList>
            <person name="Abdel-Mageed W.M."/>
            <person name="Lehri B."/>
            <person name="Nouioui I."/>
            <person name="Goodfellow I."/>
            <person name="Jaspars M."/>
            <person name="Karlyshev A."/>
        </authorList>
    </citation>
    <scope>NUCLEOTIDE SEQUENCE [LARGE SCALE GENOMIC DNA]</scope>
    <source>
        <strain evidence="2 3">MT1.1</strain>
    </source>
</reference>
<dbReference type="SUPFAM" id="SSF50998">
    <property type="entry name" value="Quinoprotein alcohol dehydrogenase-like"/>
    <property type="match status" value="1"/>
</dbReference>
<evidence type="ECO:0000313" key="3">
    <source>
        <dbReference type="Proteomes" id="UP000285376"/>
    </source>
</evidence>
<accession>A0A417Z121</accession>
<protein>
    <recommendedName>
        <fullName evidence="4">WD40 repeat domain-containing protein</fullName>
    </recommendedName>
</protein>
<evidence type="ECO:0000313" key="2">
    <source>
        <dbReference type="EMBL" id="RHW43761.1"/>
    </source>
</evidence>
<feature type="region of interest" description="Disordered" evidence="1">
    <location>
        <begin position="74"/>
        <end position="130"/>
    </location>
</feature>
<feature type="region of interest" description="Disordered" evidence="1">
    <location>
        <begin position="158"/>
        <end position="183"/>
    </location>
</feature>
<sequence>MSLTLHVRDDGTVHLNGAPVEVPSGVSPFRAGIDAAKRAAAATNEEIVPLTARTDSETFDLLVVRGAVVDAESARAADPDSIAVKLPTPAPAPTQPENAPADQPPDEREDGPVAAPFASEGEHDAAERSPGAVPRRALLAGALAVGGGLGVWALARKSPSTPAPAATTTRPTPALPGGQDAPGGWSEHASWVVNDVADPRPSLAMHEGLVIALTQPSGTGTLRLSAVRAANGEPVWNAPLDAGVTVTTGPTLVTLSGEARVVVATQDNVLTWDASSGKLRSKIALPSDTNNVTTSAFGVWTNHDEQRQHKALINGAFQSFTLPKDSAPLGVLGKQLLAADAKGQVWKLTAGKATGKPTKLSGPKEHSAGAVILATKDLLITGWNRDRKLTLRAYNLTDLKPKWTTKAQSGWQGFLPVTGVSPDHSWAIVANRVVNLSNGTIRTIASKWSTVGISDTHAWGDDGGTILTCTKNGQLLPAAQPPTKVNTALVSGGTPEHVLVTASVGSSSTLYSLPRSSEGKTR</sequence>
<gene>
    <name evidence="2" type="ORF">D1832_14250</name>
</gene>
<dbReference type="Proteomes" id="UP000285376">
    <property type="component" value="Unassembled WGS sequence"/>
</dbReference>
<dbReference type="AlphaFoldDB" id="A0A417Z121"/>
<evidence type="ECO:0000256" key="1">
    <source>
        <dbReference type="SAM" id="MobiDB-lite"/>
    </source>
</evidence>
<feature type="compositionally biased region" description="Low complexity" evidence="1">
    <location>
        <begin position="158"/>
        <end position="172"/>
    </location>
</feature>
<proteinExistence type="predicted"/>
<comment type="caution">
    <text evidence="2">The sequence shown here is derived from an EMBL/GenBank/DDBJ whole genome shotgun (WGS) entry which is preliminary data.</text>
</comment>
<dbReference type="RefSeq" id="WP_118915017.1">
    <property type="nucleotide sequence ID" value="NZ_CBCRVH010000012.1"/>
</dbReference>